<keyword evidence="2" id="KW-1185">Reference proteome</keyword>
<proteinExistence type="predicted"/>
<accession>A0A934HTA7</accession>
<dbReference type="Proteomes" id="UP000613255">
    <property type="component" value="Unassembled WGS sequence"/>
</dbReference>
<protein>
    <submittedName>
        <fullName evidence="1">Uncharacterized protein</fullName>
    </submittedName>
</protein>
<sequence>MKKKPDYRTKDDILKQQRWEPLIGEPGLTQITTPQLRVVDDFLVFLEGRKIAAIWDLTKRHFIDFDVGYNSVGRLRVLKAGLSALFPRHPSVLELMAAIREKDAAYLASRKRPKPRPRVLTKSVPESALSAFYQDAIADMCAGFDRNSVMAPAAGMMSTHVMKLRQLVLSARKAGLTEEISTESVRAYARDLRARDLSPVTLLASFSSLLKMARYTGAEAEAITLLYELNRIYDGKAAKAPKTKYQKLQNTGYSPLALINTASALLKAVDELPCPRRQHAQRNGAAAIALFSVMPVRLADTRLTFGETIFWVDGKYTIETVLSKGGDPWGCDVDPRLNRFIEALILRGCDPAWLPDMREKALKGRRPLFINGNGSLVGYNYVSDAWRKTVGTGEHIARTILHTFLGIELGMAGTGMAKAACGQRSVGIEAEYQDDALKKVQRLKGQAEFADIITPEERALFEFR</sequence>
<evidence type="ECO:0000313" key="1">
    <source>
        <dbReference type="EMBL" id="MBI6630997.1"/>
    </source>
</evidence>
<dbReference type="AlphaFoldDB" id="A0A934HTA7"/>
<dbReference type="EMBL" id="JAEIJD010000022">
    <property type="protein sequence ID" value="MBI6630997.1"/>
    <property type="molecule type" value="Genomic_DNA"/>
</dbReference>
<gene>
    <name evidence="1" type="ORF">JAO82_14040</name>
</gene>
<name>A0A934HTA7_9RHOB</name>
<reference evidence="1" key="1">
    <citation type="submission" date="2020-12" db="EMBL/GenBank/DDBJ databases">
        <title>Pontibaca salina gen. nov., sp. nov., isolated from marine sediment.</title>
        <authorList>
            <person name="Bo J."/>
            <person name="Wang S."/>
            <person name="Song X."/>
            <person name="Du Z."/>
        </authorList>
    </citation>
    <scope>NUCLEOTIDE SEQUENCE</scope>
    <source>
        <strain evidence="1">S1109L</strain>
    </source>
</reference>
<dbReference type="RefSeq" id="WP_198687021.1">
    <property type="nucleotide sequence ID" value="NZ_JAEIJD010000022.1"/>
</dbReference>
<comment type="caution">
    <text evidence="1">The sequence shown here is derived from an EMBL/GenBank/DDBJ whole genome shotgun (WGS) entry which is preliminary data.</text>
</comment>
<organism evidence="1 2">
    <name type="scientific">Pontibaca salina</name>
    <dbReference type="NCBI Taxonomy" id="2795731"/>
    <lineage>
        <taxon>Bacteria</taxon>
        <taxon>Pseudomonadati</taxon>
        <taxon>Pseudomonadota</taxon>
        <taxon>Alphaproteobacteria</taxon>
        <taxon>Rhodobacterales</taxon>
        <taxon>Roseobacteraceae</taxon>
        <taxon>Pontibaca</taxon>
    </lineage>
</organism>
<evidence type="ECO:0000313" key="2">
    <source>
        <dbReference type="Proteomes" id="UP000613255"/>
    </source>
</evidence>